<evidence type="ECO:0000256" key="8">
    <source>
        <dbReference type="ARBA" id="ARBA00023170"/>
    </source>
</evidence>
<dbReference type="GO" id="GO:0004879">
    <property type="term" value="F:nuclear receptor activity"/>
    <property type="evidence" value="ECO:0007669"/>
    <property type="project" value="TreeGrafter"/>
</dbReference>
<evidence type="ECO:0000256" key="5">
    <source>
        <dbReference type="ARBA" id="ARBA00023015"/>
    </source>
</evidence>
<evidence type="ECO:0000256" key="4">
    <source>
        <dbReference type="ARBA" id="ARBA00022833"/>
    </source>
</evidence>
<feature type="domain" description="Nuclear receptor" evidence="10">
    <location>
        <begin position="59"/>
        <end position="134"/>
    </location>
</feature>
<name>A0A0D8X6B0_DICVI</name>
<evidence type="ECO:0000259" key="10">
    <source>
        <dbReference type="PROSITE" id="PS51030"/>
    </source>
</evidence>
<dbReference type="InterPro" id="IPR001628">
    <property type="entry name" value="Znf_hrmn_rcpt"/>
</dbReference>
<evidence type="ECO:0000256" key="6">
    <source>
        <dbReference type="ARBA" id="ARBA00023125"/>
    </source>
</evidence>
<reference evidence="12" key="2">
    <citation type="journal article" date="2016" name="Sci. Rep.">
        <title>Dictyocaulus viviparus genome, variome and transcriptome elucidate lungworm biology and support future intervention.</title>
        <authorList>
            <person name="McNulty S.N."/>
            <person name="Strube C."/>
            <person name="Rosa B.A."/>
            <person name="Martin J.C."/>
            <person name="Tyagi R."/>
            <person name="Choi Y.J."/>
            <person name="Wang Q."/>
            <person name="Hallsworth Pepin K."/>
            <person name="Zhang X."/>
            <person name="Ozersky P."/>
            <person name="Wilson R.K."/>
            <person name="Sternberg P.W."/>
            <person name="Gasser R.B."/>
            <person name="Mitreva M."/>
        </authorList>
    </citation>
    <scope>NUCLEOTIDE SEQUENCE [LARGE SCALE GENOMIC DNA]</scope>
    <source>
        <strain evidence="12">HannoverDv2000</strain>
    </source>
</reference>
<dbReference type="SMART" id="SM00399">
    <property type="entry name" value="ZnF_C4"/>
    <property type="match status" value="1"/>
</dbReference>
<comment type="similarity">
    <text evidence="1">Belongs to the nuclear hormone receptor family.</text>
</comment>
<dbReference type="STRING" id="29172.A0A0D8X6B0"/>
<evidence type="ECO:0000256" key="9">
    <source>
        <dbReference type="ARBA" id="ARBA00023242"/>
    </source>
</evidence>
<dbReference type="SUPFAM" id="SSF57716">
    <property type="entry name" value="Glucocorticoid receptor-like (DNA-binding domain)"/>
    <property type="match status" value="1"/>
</dbReference>
<dbReference type="OrthoDB" id="6355676at2759"/>
<keyword evidence="4" id="KW-0862">Zinc</keyword>
<keyword evidence="12" id="KW-1185">Reference proteome</keyword>
<keyword evidence="2" id="KW-0479">Metal-binding</keyword>
<keyword evidence="7" id="KW-0804">Transcription</keyword>
<evidence type="ECO:0000256" key="3">
    <source>
        <dbReference type="ARBA" id="ARBA00022771"/>
    </source>
</evidence>
<evidence type="ECO:0000313" key="12">
    <source>
        <dbReference type="Proteomes" id="UP000053766"/>
    </source>
</evidence>
<organism evidence="11 12">
    <name type="scientific">Dictyocaulus viviparus</name>
    <name type="common">Bovine lungworm</name>
    <dbReference type="NCBI Taxonomy" id="29172"/>
    <lineage>
        <taxon>Eukaryota</taxon>
        <taxon>Metazoa</taxon>
        <taxon>Ecdysozoa</taxon>
        <taxon>Nematoda</taxon>
        <taxon>Chromadorea</taxon>
        <taxon>Rhabditida</taxon>
        <taxon>Rhabditina</taxon>
        <taxon>Rhabditomorpha</taxon>
        <taxon>Strongyloidea</taxon>
        <taxon>Metastrongylidae</taxon>
        <taxon>Dictyocaulus</taxon>
    </lineage>
</organism>
<evidence type="ECO:0000256" key="1">
    <source>
        <dbReference type="ARBA" id="ARBA00005993"/>
    </source>
</evidence>
<evidence type="ECO:0000313" key="11">
    <source>
        <dbReference type="EMBL" id="KJH40080.1"/>
    </source>
</evidence>
<evidence type="ECO:0000256" key="2">
    <source>
        <dbReference type="ARBA" id="ARBA00022723"/>
    </source>
</evidence>
<dbReference type="Proteomes" id="UP000053766">
    <property type="component" value="Unassembled WGS sequence"/>
</dbReference>
<proteinExistence type="inferred from homology"/>
<keyword evidence="3" id="KW-0863">Zinc-finger</keyword>
<dbReference type="AlphaFoldDB" id="A0A0D8X6B0"/>
<dbReference type="GO" id="GO:0000978">
    <property type="term" value="F:RNA polymerase II cis-regulatory region sequence-specific DNA binding"/>
    <property type="evidence" value="ECO:0007669"/>
    <property type="project" value="TreeGrafter"/>
</dbReference>
<gene>
    <name evidence="11" type="ORF">DICVIV_13997</name>
</gene>
<keyword evidence="5" id="KW-0805">Transcription regulation</keyword>
<dbReference type="PRINTS" id="PR00047">
    <property type="entry name" value="STROIDFINGER"/>
</dbReference>
<reference evidence="11 12" key="1">
    <citation type="submission" date="2013-11" db="EMBL/GenBank/DDBJ databases">
        <title>Draft genome of the bovine lungworm Dictyocaulus viviparus.</title>
        <authorList>
            <person name="Mitreva M."/>
        </authorList>
    </citation>
    <scope>NUCLEOTIDE SEQUENCE [LARGE SCALE GENOMIC DNA]</scope>
    <source>
        <strain evidence="11 12">HannoverDv2000</strain>
    </source>
</reference>
<keyword evidence="6" id="KW-0238">DNA-binding</keyword>
<keyword evidence="8" id="KW-0675">Receptor</keyword>
<dbReference type="GO" id="GO:0030154">
    <property type="term" value="P:cell differentiation"/>
    <property type="evidence" value="ECO:0007669"/>
    <property type="project" value="TreeGrafter"/>
</dbReference>
<evidence type="ECO:0000256" key="7">
    <source>
        <dbReference type="ARBA" id="ARBA00023163"/>
    </source>
</evidence>
<dbReference type="GO" id="GO:0000122">
    <property type="term" value="P:negative regulation of transcription by RNA polymerase II"/>
    <property type="evidence" value="ECO:0007669"/>
    <property type="project" value="TreeGrafter"/>
</dbReference>
<accession>A0A0D8X6B0</accession>
<dbReference type="InterPro" id="IPR013088">
    <property type="entry name" value="Znf_NHR/GATA"/>
</dbReference>
<dbReference type="PANTHER" id="PTHR24082">
    <property type="entry name" value="NUCLEAR HORMONE RECEPTOR"/>
    <property type="match status" value="1"/>
</dbReference>
<dbReference type="EMBL" id="KN718001">
    <property type="protein sequence ID" value="KJH40080.1"/>
    <property type="molecule type" value="Genomic_DNA"/>
</dbReference>
<dbReference type="Gene3D" id="3.30.50.10">
    <property type="entry name" value="Erythroid Transcription Factor GATA-1, subunit A"/>
    <property type="match status" value="1"/>
</dbReference>
<dbReference type="PANTHER" id="PTHR24082:SF283">
    <property type="entry name" value="NUCLEAR HORMONE RECEPTOR HR96"/>
    <property type="match status" value="1"/>
</dbReference>
<keyword evidence="9" id="KW-0539">Nucleus</keyword>
<dbReference type="GO" id="GO:0045944">
    <property type="term" value="P:positive regulation of transcription by RNA polymerase II"/>
    <property type="evidence" value="ECO:0007669"/>
    <property type="project" value="TreeGrafter"/>
</dbReference>
<sequence length="139" mass="16139">MRGPFYRCIRLLHAEESMSFCDVTCNILHRHNQMSISFGSMSEFLSDSSSEVDMTFIRSSEETVCGDRANGYNFGVLTCESCKLFFRLNAVREEEIKCPFSNRCDITSASRRFCQGCRLRKCFEVRIVFFLIHSIIFVH</sequence>
<dbReference type="GO" id="GO:0008270">
    <property type="term" value="F:zinc ion binding"/>
    <property type="evidence" value="ECO:0007669"/>
    <property type="project" value="UniProtKB-KW"/>
</dbReference>
<protein>
    <submittedName>
        <fullName evidence="11">Zinc finger, C4 type</fullName>
    </submittedName>
</protein>
<dbReference type="Pfam" id="PF00105">
    <property type="entry name" value="zf-C4"/>
    <property type="match status" value="1"/>
</dbReference>
<dbReference type="PROSITE" id="PS51030">
    <property type="entry name" value="NUCLEAR_REC_DBD_2"/>
    <property type="match status" value="1"/>
</dbReference>
<dbReference type="InterPro" id="IPR050234">
    <property type="entry name" value="Nuclear_hormone_rcpt_NR1"/>
</dbReference>